<dbReference type="STRING" id="9925.ENSCHIP00000015975"/>
<reference evidence="2" key="3">
    <citation type="submission" date="2025-09" db="UniProtKB">
        <authorList>
            <consortium name="Ensembl"/>
        </authorList>
    </citation>
    <scope>IDENTIFICATION</scope>
</reference>
<name>A0A452EVC5_CAPHI</name>
<dbReference type="PANTHER" id="PTHR46522">
    <property type="entry name" value="CYTIDINE MONOPHOSPHATE-N-ACETYLNEURAMINIC ACID HYDROXYLASE"/>
    <property type="match status" value="1"/>
</dbReference>
<dbReference type="InterPro" id="IPR027033">
    <property type="entry name" value="Cnh"/>
</dbReference>
<dbReference type="GeneTree" id="ENSGT00390000010830"/>
<dbReference type="Ensembl" id="ENSCHIT00000023781.1">
    <property type="protein sequence ID" value="ENSCHIP00000015975.1"/>
    <property type="gene ID" value="ENSCHIG00000016421.1"/>
</dbReference>
<proteinExistence type="inferred from homology"/>
<dbReference type="PANTHER" id="PTHR46522:SF1">
    <property type="entry name" value="INACTIVE CYTIDINE MONOPHOSPHATE-N-ACETYLNEURAMINIC ACID HYDROXYLASE"/>
    <property type="match status" value="1"/>
</dbReference>
<keyword evidence="3" id="KW-1185">Reference proteome</keyword>
<reference evidence="3" key="1">
    <citation type="submission" date="2016-04" db="EMBL/GenBank/DDBJ databases">
        <title>Polished mammalian reference genomes with single-molecule sequencing and chromosome conformation capture applied to the Capra hircus genome.</title>
        <authorList>
            <person name="Bickhart D.M."/>
            <person name="Koren S."/>
            <person name="Rosen B."/>
            <person name="Hastie A."/>
            <person name="Liachko I."/>
            <person name="Sullivan S.T."/>
            <person name="Burton J."/>
            <person name="Sayre B.L."/>
            <person name="Huson H.J."/>
            <person name="Lee J."/>
            <person name="Lam E."/>
            <person name="Kelley C.M."/>
            <person name="Hutchison J.L."/>
            <person name="Zhou Y."/>
            <person name="Sun J."/>
            <person name="Crisa A."/>
            <person name="Schwartz J.C."/>
            <person name="Hammond J.A."/>
            <person name="Schroeder S.G."/>
            <person name="Liu G.E."/>
            <person name="Dunham M."/>
            <person name="Shendure J."/>
            <person name="Sonstegard T.S."/>
            <person name="Phillippy A.M."/>
            <person name="Van Tassell C.P."/>
            <person name="Smith T.P."/>
        </authorList>
    </citation>
    <scope>NUCLEOTIDE SEQUENCE [LARGE SCALE GENOMIC DNA]</scope>
</reference>
<dbReference type="SUPFAM" id="SSF56281">
    <property type="entry name" value="Metallo-hydrolase/oxidoreductase"/>
    <property type="match status" value="1"/>
</dbReference>
<dbReference type="Proteomes" id="UP000291000">
    <property type="component" value="Unassembled WGS sequence"/>
</dbReference>
<dbReference type="AlphaFoldDB" id="A0A452EVC5"/>
<evidence type="ECO:0000256" key="1">
    <source>
        <dbReference type="ARBA" id="ARBA00010303"/>
    </source>
</evidence>
<dbReference type="Bgee" id="ENSCHIG00000016421">
    <property type="expression patterns" value="Expressed in rumen and 9 other cell types or tissues"/>
</dbReference>
<evidence type="ECO:0000313" key="2">
    <source>
        <dbReference type="Ensembl" id="ENSCHIP00000015975.1"/>
    </source>
</evidence>
<sequence>MLFKHYASLVVQRLKCLPAMWETWVRSLGREDPLEKGNGKPTLIFLPGESHGRRSLVGYSPRVAKSRTRLSEFTFTLLLLLIHICSPLVLVVEESEENELLLLELNPPNPWDSEPRSPEDLAFGEVQITYLTHACMDLKLGTRGWCLTLGWWLLHEPPSDWLERLCQADLIYISHMHSDHLSYPTLKKLAGRRPDIPIYVGKTERPVFWNLNQSGVQLTNINVVPFGIWQQVDKNLRFMILMDGVHPEMDTCIIVEYKGHKILNTVDCTRPNGGRLPMKVDLMMSDFAGGAWHFAKRFDLQPRIYCPFAGYFVESHPSDKYGWTFCITYLHMS</sequence>
<protein>
    <recommendedName>
        <fullName evidence="4">Metallo-beta-lactamase domain-containing protein</fullName>
    </recommendedName>
</protein>
<evidence type="ECO:0000313" key="3">
    <source>
        <dbReference type="Proteomes" id="UP000291000"/>
    </source>
</evidence>
<dbReference type="Gene3D" id="3.60.15.10">
    <property type="entry name" value="Ribonuclease Z/Hydroxyacylglutathione hydrolase-like"/>
    <property type="match status" value="1"/>
</dbReference>
<dbReference type="GO" id="GO:0030338">
    <property type="term" value="F:CMP-N-acetylneuraminate monooxygenase activity"/>
    <property type="evidence" value="ECO:0007669"/>
    <property type="project" value="TreeGrafter"/>
</dbReference>
<dbReference type="GO" id="GO:0046381">
    <property type="term" value="P:CMP-N-acetylneuraminate metabolic process"/>
    <property type="evidence" value="ECO:0007669"/>
    <property type="project" value="TreeGrafter"/>
</dbReference>
<reference evidence="2" key="2">
    <citation type="submission" date="2025-08" db="UniProtKB">
        <authorList>
            <consortium name="Ensembl"/>
        </authorList>
    </citation>
    <scope>IDENTIFICATION</scope>
</reference>
<comment type="similarity">
    <text evidence="1">Belongs to the CMP-Neu5Ac hydroxylase family.</text>
</comment>
<dbReference type="GO" id="GO:0005737">
    <property type="term" value="C:cytoplasm"/>
    <property type="evidence" value="ECO:0007669"/>
    <property type="project" value="TreeGrafter"/>
</dbReference>
<accession>A0A452EVC5</accession>
<dbReference type="InterPro" id="IPR036866">
    <property type="entry name" value="RibonucZ/Hydroxyglut_hydro"/>
</dbReference>
<organism evidence="2 3">
    <name type="scientific">Capra hircus</name>
    <name type="common">Goat</name>
    <dbReference type="NCBI Taxonomy" id="9925"/>
    <lineage>
        <taxon>Eukaryota</taxon>
        <taxon>Metazoa</taxon>
        <taxon>Chordata</taxon>
        <taxon>Craniata</taxon>
        <taxon>Vertebrata</taxon>
        <taxon>Euteleostomi</taxon>
        <taxon>Mammalia</taxon>
        <taxon>Eutheria</taxon>
        <taxon>Laurasiatheria</taxon>
        <taxon>Artiodactyla</taxon>
        <taxon>Ruminantia</taxon>
        <taxon>Pecora</taxon>
        <taxon>Bovidae</taxon>
        <taxon>Caprinae</taxon>
        <taxon>Capra</taxon>
    </lineage>
</organism>
<evidence type="ECO:0008006" key="4">
    <source>
        <dbReference type="Google" id="ProtNLM"/>
    </source>
</evidence>